<sequence length="85" mass="9138">MPTPGDELSTENLNTSLADIGDAVGSKDMVKPELLTSVKVTPVVAGIEKFGDPAETTTTIEFTELTKLRLVEEEIPNPLKVRVLS</sequence>
<dbReference type="AlphaFoldDB" id="A0A6J6DZ73"/>
<dbReference type="EMBL" id="CAEZTL010000044">
    <property type="protein sequence ID" value="CAB4569357.1"/>
    <property type="molecule type" value="Genomic_DNA"/>
</dbReference>
<evidence type="ECO:0000313" key="1">
    <source>
        <dbReference type="EMBL" id="CAB4569357.1"/>
    </source>
</evidence>
<reference evidence="1" key="1">
    <citation type="submission" date="2020-05" db="EMBL/GenBank/DDBJ databases">
        <authorList>
            <person name="Chiriac C."/>
            <person name="Salcher M."/>
            <person name="Ghai R."/>
            <person name="Kavagutti S V."/>
        </authorList>
    </citation>
    <scope>NUCLEOTIDE SEQUENCE</scope>
</reference>
<gene>
    <name evidence="1" type="ORF">UFOPK1683_00589</name>
</gene>
<protein>
    <submittedName>
        <fullName evidence="1">Unannotated protein</fullName>
    </submittedName>
</protein>
<accession>A0A6J6DZ73</accession>
<organism evidence="1">
    <name type="scientific">freshwater metagenome</name>
    <dbReference type="NCBI Taxonomy" id="449393"/>
    <lineage>
        <taxon>unclassified sequences</taxon>
        <taxon>metagenomes</taxon>
        <taxon>ecological metagenomes</taxon>
    </lineage>
</organism>
<name>A0A6J6DZ73_9ZZZZ</name>
<proteinExistence type="predicted"/>